<evidence type="ECO:0000313" key="2">
    <source>
        <dbReference type="Proteomes" id="UP001234297"/>
    </source>
</evidence>
<evidence type="ECO:0000313" key="1">
    <source>
        <dbReference type="EMBL" id="KAJ8635452.1"/>
    </source>
</evidence>
<dbReference type="Proteomes" id="UP001234297">
    <property type="component" value="Chromosome 3"/>
</dbReference>
<name>A0ACC2LPY5_PERAE</name>
<sequence length="451" mass="50643">MDDSGLLGGGILSGPASSSRFLDPNPSIQRAGSLSHHYHHQHHHHHHHHMDGMEPMDIVVTKGALKNCSSRGKGISAIGNNSNASSDDVGVGVDVDDERSVMEDENDVHVNGVKGKKGSMWQRMKWTDKVVRLLITAVSYVGDDGVVDSGVGTAVAVAAAGPKRKSGSVQKRGKWKMVSRIMMEMGCHVSPQQCEDKFNDMNKRYKRLNEILGRGISCQVVENPILLDSMNHVSLKMKNTVRKILSSKHLFYREMCAYHNGLLRAYSKPLPQCFKEGNGIGEDDDDDDDNENEDCGDHWENEGDTNGDKYVERIADLGKKKINAENCSFWSQSGGLHDGLGAGMAAVVRETATKSPLEHQDIRNRLLQLHGQRVSVQAQVFELERRRLEWQRFCGNKDRELERLRLENERFRIENERMALQLKKKEMEIYFMSPGASTADLILQLKSFKMH</sequence>
<keyword evidence="2" id="KW-1185">Reference proteome</keyword>
<gene>
    <name evidence="1" type="ORF">MRB53_009719</name>
</gene>
<accession>A0ACC2LPY5</accession>
<proteinExistence type="predicted"/>
<protein>
    <submittedName>
        <fullName evidence="1">Uncharacterized protein</fullName>
    </submittedName>
</protein>
<comment type="caution">
    <text evidence="1">The sequence shown here is derived from an EMBL/GenBank/DDBJ whole genome shotgun (WGS) entry which is preliminary data.</text>
</comment>
<reference evidence="1 2" key="1">
    <citation type="journal article" date="2022" name="Hortic Res">
        <title>A haplotype resolved chromosomal level avocado genome allows analysis of novel avocado genes.</title>
        <authorList>
            <person name="Nath O."/>
            <person name="Fletcher S.J."/>
            <person name="Hayward A."/>
            <person name="Shaw L.M."/>
            <person name="Masouleh A.K."/>
            <person name="Furtado A."/>
            <person name="Henry R.J."/>
            <person name="Mitter N."/>
        </authorList>
    </citation>
    <scope>NUCLEOTIDE SEQUENCE [LARGE SCALE GENOMIC DNA]</scope>
    <source>
        <strain evidence="2">cv. Hass</strain>
    </source>
</reference>
<dbReference type="EMBL" id="CM056811">
    <property type="protein sequence ID" value="KAJ8635452.1"/>
    <property type="molecule type" value="Genomic_DNA"/>
</dbReference>
<organism evidence="1 2">
    <name type="scientific">Persea americana</name>
    <name type="common">Avocado</name>
    <dbReference type="NCBI Taxonomy" id="3435"/>
    <lineage>
        <taxon>Eukaryota</taxon>
        <taxon>Viridiplantae</taxon>
        <taxon>Streptophyta</taxon>
        <taxon>Embryophyta</taxon>
        <taxon>Tracheophyta</taxon>
        <taxon>Spermatophyta</taxon>
        <taxon>Magnoliopsida</taxon>
        <taxon>Magnoliidae</taxon>
        <taxon>Laurales</taxon>
        <taxon>Lauraceae</taxon>
        <taxon>Persea</taxon>
    </lineage>
</organism>